<dbReference type="InterPro" id="IPR008979">
    <property type="entry name" value="Galactose-bd-like_sf"/>
</dbReference>
<evidence type="ECO:0000313" key="3">
    <source>
        <dbReference type="EMBL" id="MCW3787946.1"/>
    </source>
</evidence>
<protein>
    <submittedName>
        <fullName evidence="3">T9SS type A sorting domain-containing protein</fullName>
    </submittedName>
</protein>
<dbReference type="EMBL" id="JAPDPJ010000040">
    <property type="protein sequence ID" value="MCW3787946.1"/>
    <property type="molecule type" value="Genomic_DNA"/>
</dbReference>
<gene>
    <name evidence="3" type="ORF">OM075_15835</name>
</gene>
<reference evidence="3" key="1">
    <citation type="submission" date="2022-10" db="EMBL/GenBank/DDBJ databases">
        <authorList>
            <person name="Yu W.X."/>
        </authorList>
    </citation>
    <scope>NUCLEOTIDE SEQUENCE</scope>
    <source>
        <strain evidence="3">AAT</strain>
    </source>
</reference>
<dbReference type="NCBIfam" id="TIGR04183">
    <property type="entry name" value="Por_Secre_tail"/>
    <property type="match status" value="1"/>
</dbReference>
<evidence type="ECO:0000313" key="4">
    <source>
        <dbReference type="Proteomes" id="UP001209229"/>
    </source>
</evidence>
<dbReference type="InterPro" id="IPR001279">
    <property type="entry name" value="Metallo-B-lactamas"/>
</dbReference>
<comment type="caution">
    <text evidence="3">The sequence shown here is derived from an EMBL/GenBank/DDBJ whole genome shotgun (WGS) entry which is preliminary data.</text>
</comment>
<dbReference type="Gene3D" id="2.60.120.260">
    <property type="entry name" value="Galactose-binding domain-like"/>
    <property type="match status" value="1"/>
</dbReference>
<keyword evidence="1" id="KW-0732">Signal</keyword>
<feature type="signal peptide" evidence="1">
    <location>
        <begin position="1"/>
        <end position="26"/>
    </location>
</feature>
<keyword evidence="4" id="KW-1185">Reference proteome</keyword>
<dbReference type="Proteomes" id="UP001209229">
    <property type="component" value="Unassembled WGS sequence"/>
</dbReference>
<dbReference type="AlphaFoldDB" id="A0AAE3M640"/>
<evidence type="ECO:0000259" key="2">
    <source>
        <dbReference type="Pfam" id="PF00753"/>
    </source>
</evidence>
<dbReference type="InterPro" id="IPR036866">
    <property type="entry name" value="RibonucZ/Hydroxyglut_hydro"/>
</dbReference>
<dbReference type="RefSeq" id="WP_301191510.1">
    <property type="nucleotide sequence ID" value="NZ_JAPDPJ010000040.1"/>
</dbReference>
<sequence length="1107" mass="121057">MKKNHVLKRISISLVFALFCSGFAFSQTEISNATELASIANDLNGNYILTADITLTAEWSPIGNFAGILDGNGHVIRGLTYDNTEGNSVGVFATTTGATIKKIGIENANVIGNKDVAALVGIMTGGLIEECYVSNSYIKGGDHVGSLVGQTTSDALIKNCYASAYILCTSYNTGGLVGSAKTSTVSKCYFSGFVRGMGSSWRSGGLVGYIENGYLPVVEYCVNLSPLIISNSGESLRIIPRTDRSAVLTENYSLNSTLVGTSYDLSTLDIVDENNIHYGSDNYNGANLPSDADAKNSTFYANNLGWDFTEITGVWKMLNDGYPVFQWQNTPVNISILNLDAPDDLDILDNTSYPLSNLSQIDFTKLICSHGVSLGVSCESSKVDISTGLVAKISDDITITANEDVDVNISADNDFVISNTVATITLAPGFPNFLSYPEGVVSPLYNAGPGMAIDQTSVTSEDCKMAVISNTSVDTFSDYIQSLINNGFVQTSTSSLEDNVFYTLVNEDKIYYLYYTSSKSQVRIIQDNASRNLVDELDATVQGTGDTEFYLYSLDHTHGEGQTSKVDYWEIDCGALLIIKLKDNSLFIVDSGHERQSSNAALEGLMNFMYQITGQENGSLINIRAWFFSHAHGDHVYMSYPFLEKYHNILNIESVLTNFPSYQTMNSGYDSGTFLMKESFNTYYPNCKYIKLHTGQHFSLQGVWFDVLHTHEDGVSSAGETMIGNFNDTSTILQITINGSKIMLLGDADSVCQSDMLSMYTSSTLKSECVQTSHHGFNDLTALYSEIGASYALFCNSSENISTTSNAYQGVINASDYVTTLFDDPDTNKLTFDNGDVIAETEPSYRSYFTTVGVPDLTIGAVSSQGNHEDISSVLSKISLADKLIDKSVTGTEGVSTSESAYLMLDGETSTKYCTKNIPSTLSWTMKEQVTLKWYVIYTANDNADHPGRNPQKWGLYGSNNAVTWNLIDAVYDPQLPDENYVGTAFSISDPVPYQYYCFRVESTDGSDVLQFSEIGLYTSEELTTNVDEASVQSNADIRVNNKGNRQVEICYKGEAEAYVSIYDLSGQLFVNKKIQNINTLVTVPVTGIYLVVLKNNETTLVKKIRL</sequence>
<name>A0AAE3M640_9BACT</name>
<feature type="chain" id="PRO_5041925256" evidence="1">
    <location>
        <begin position="27"/>
        <end position="1107"/>
    </location>
</feature>
<dbReference type="Pfam" id="PF00753">
    <property type="entry name" value="Lactamase_B"/>
    <property type="match status" value="1"/>
</dbReference>
<organism evidence="3 4">
    <name type="scientific">Plebeiibacterium sediminum</name>
    <dbReference type="NCBI Taxonomy" id="2992112"/>
    <lineage>
        <taxon>Bacteria</taxon>
        <taxon>Pseudomonadati</taxon>
        <taxon>Bacteroidota</taxon>
        <taxon>Bacteroidia</taxon>
        <taxon>Marinilabiliales</taxon>
        <taxon>Marinilabiliaceae</taxon>
        <taxon>Plebeiibacterium</taxon>
    </lineage>
</organism>
<dbReference type="SUPFAM" id="SSF49785">
    <property type="entry name" value="Galactose-binding domain-like"/>
    <property type="match status" value="1"/>
</dbReference>
<accession>A0AAE3M640</accession>
<dbReference type="Gene3D" id="3.60.15.10">
    <property type="entry name" value="Ribonuclease Z/Hydroxyacylglutathione hydrolase-like"/>
    <property type="match status" value="1"/>
</dbReference>
<feature type="domain" description="Metallo-beta-lactamase" evidence="2">
    <location>
        <begin position="580"/>
        <end position="753"/>
    </location>
</feature>
<evidence type="ECO:0000256" key="1">
    <source>
        <dbReference type="SAM" id="SignalP"/>
    </source>
</evidence>
<dbReference type="Gene3D" id="2.160.20.110">
    <property type="match status" value="1"/>
</dbReference>
<proteinExistence type="predicted"/>
<dbReference type="InterPro" id="IPR026444">
    <property type="entry name" value="Secre_tail"/>
</dbReference>
<dbReference type="SUPFAM" id="SSF56281">
    <property type="entry name" value="Metallo-hydrolase/oxidoreductase"/>
    <property type="match status" value="1"/>
</dbReference>